<keyword evidence="3 7" id="KW-0645">Protease</keyword>
<dbReference type="PANTHER" id="PTHR10589:SF17">
    <property type="entry name" value="UBIQUITIN CARBOXYL-TERMINAL HYDROLASE"/>
    <property type="match status" value="1"/>
</dbReference>
<evidence type="ECO:0000256" key="5">
    <source>
        <dbReference type="ARBA" id="ARBA00022801"/>
    </source>
</evidence>
<evidence type="ECO:0000256" key="1">
    <source>
        <dbReference type="ARBA" id="ARBA00000707"/>
    </source>
</evidence>
<dbReference type="GO" id="GO:0004843">
    <property type="term" value="F:cysteine-type deubiquitinase activity"/>
    <property type="evidence" value="ECO:0007669"/>
    <property type="project" value="UniProtKB-UniRule"/>
</dbReference>
<evidence type="ECO:0000256" key="2">
    <source>
        <dbReference type="ARBA" id="ARBA00009326"/>
    </source>
</evidence>
<dbReference type="OrthoDB" id="4500678at2759"/>
<dbReference type="InterPro" id="IPR038765">
    <property type="entry name" value="Papain-like_cys_pep_sf"/>
</dbReference>
<dbReference type="Proteomes" id="UP000325780">
    <property type="component" value="Unassembled WGS sequence"/>
</dbReference>
<evidence type="ECO:0000256" key="8">
    <source>
        <dbReference type="RuleBase" id="RU361215"/>
    </source>
</evidence>
<dbReference type="PROSITE" id="PS52048">
    <property type="entry name" value="UCH_DOMAIN"/>
    <property type="match status" value="1"/>
</dbReference>
<feature type="active site" description="Proton donor" evidence="7">
    <location>
        <position position="157"/>
    </location>
</feature>
<feature type="active site" description="Nucleophile" evidence="7">
    <location>
        <position position="91"/>
    </location>
</feature>
<dbReference type="SUPFAM" id="SSF54001">
    <property type="entry name" value="Cysteine proteinases"/>
    <property type="match status" value="1"/>
</dbReference>
<evidence type="ECO:0000256" key="4">
    <source>
        <dbReference type="ARBA" id="ARBA00022786"/>
    </source>
</evidence>
<evidence type="ECO:0000313" key="11">
    <source>
        <dbReference type="Proteomes" id="UP000325780"/>
    </source>
</evidence>
<feature type="site" description="Transition state stabilizer" evidence="7">
    <location>
        <position position="85"/>
    </location>
</feature>
<dbReference type="GO" id="GO:0016579">
    <property type="term" value="P:protein deubiquitination"/>
    <property type="evidence" value="ECO:0007669"/>
    <property type="project" value="TreeGrafter"/>
</dbReference>
<proteinExistence type="inferred from homology"/>
<evidence type="ECO:0000313" key="10">
    <source>
        <dbReference type="EMBL" id="KAE8153177.1"/>
    </source>
</evidence>
<protein>
    <recommendedName>
        <fullName evidence="8">Ubiquitin carboxyl-terminal hydrolase</fullName>
        <ecNumber evidence="8">3.4.19.12</ecNumber>
    </recommendedName>
</protein>
<comment type="similarity">
    <text evidence="2 7 8">Belongs to the peptidase C12 family.</text>
</comment>
<accession>A0A5N6U3G8</accession>
<evidence type="ECO:0000259" key="9">
    <source>
        <dbReference type="PROSITE" id="PS52048"/>
    </source>
</evidence>
<dbReference type="Gene3D" id="3.40.532.10">
    <property type="entry name" value="Peptidase C12, ubiquitin carboxyl-terminal hydrolase"/>
    <property type="match status" value="1"/>
</dbReference>
<evidence type="ECO:0000256" key="3">
    <source>
        <dbReference type="ARBA" id="ARBA00022670"/>
    </source>
</evidence>
<dbReference type="PANTHER" id="PTHR10589">
    <property type="entry name" value="UBIQUITIN CARBOXYL-TERMINAL HYDROLASE"/>
    <property type="match status" value="1"/>
</dbReference>
<keyword evidence="5 7" id="KW-0378">Hydrolase</keyword>
<reference evidence="10 11" key="1">
    <citation type="submission" date="2019-04" db="EMBL/GenBank/DDBJ databases">
        <title>Friends and foes A comparative genomics study of 23 Aspergillus species from section Flavi.</title>
        <authorList>
            <consortium name="DOE Joint Genome Institute"/>
            <person name="Kjaerbolling I."/>
            <person name="Vesth T."/>
            <person name="Frisvad J.C."/>
            <person name="Nybo J.L."/>
            <person name="Theobald S."/>
            <person name="Kildgaard S."/>
            <person name="Isbrandt T."/>
            <person name="Kuo A."/>
            <person name="Sato A."/>
            <person name="Lyhne E.K."/>
            <person name="Kogle M.E."/>
            <person name="Wiebenga A."/>
            <person name="Kun R.S."/>
            <person name="Lubbers R.J."/>
            <person name="Makela M.R."/>
            <person name="Barry K."/>
            <person name="Chovatia M."/>
            <person name="Clum A."/>
            <person name="Daum C."/>
            <person name="Haridas S."/>
            <person name="He G."/>
            <person name="LaButti K."/>
            <person name="Lipzen A."/>
            <person name="Mondo S."/>
            <person name="Riley R."/>
            <person name="Salamov A."/>
            <person name="Simmons B.A."/>
            <person name="Magnuson J.K."/>
            <person name="Henrissat B."/>
            <person name="Mortensen U.H."/>
            <person name="Larsen T.O."/>
            <person name="Devries R.P."/>
            <person name="Grigoriev I.V."/>
            <person name="Machida M."/>
            <person name="Baker S.E."/>
            <person name="Andersen M.R."/>
        </authorList>
    </citation>
    <scope>NUCLEOTIDE SEQUENCE [LARGE SCALE GENOMIC DNA]</scope>
    <source>
        <strain evidence="10 11">IBT 18842</strain>
    </source>
</reference>
<comment type="catalytic activity">
    <reaction evidence="1 7 8">
        <text>Thiol-dependent hydrolysis of ester, thioester, amide, peptide and isopeptide bonds formed by the C-terminal Gly of ubiquitin (a 76-residue protein attached to proteins as an intracellular targeting signal).</text>
        <dbReference type="EC" id="3.4.19.12"/>
    </reaction>
</comment>
<keyword evidence="11" id="KW-1185">Reference proteome</keyword>
<dbReference type="GO" id="GO:0006511">
    <property type="term" value="P:ubiquitin-dependent protein catabolic process"/>
    <property type="evidence" value="ECO:0007669"/>
    <property type="project" value="UniProtKB-UniRule"/>
</dbReference>
<organism evidence="10 11">
    <name type="scientific">Aspergillus avenaceus</name>
    <dbReference type="NCBI Taxonomy" id="36643"/>
    <lineage>
        <taxon>Eukaryota</taxon>
        <taxon>Fungi</taxon>
        <taxon>Dikarya</taxon>
        <taxon>Ascomycota</taxon>
        <taxon>Pezizomycotina</taxon>
        <taxon>Eurotiomycetes</taxon>
        <taxon>Eurotiomycetidae</taxon>
        <taxon>Eurotiales</taxon>
        <taxon>Aspergillaceae</taxon>
        <taxon>Aspergillus</taxon>
        <taxon>Aspergillus subgen. Circumdati</taxon>
    </lineage>
</organism>
<evidence type="ECO:0000256" key="7">
    <source>
        <dbReference type="PROSITE-ProRule" id="PRU01393"/>
    </source>
</evidence>
<dbReference type="Pfam" id="PF01088">
    <property type="entry name" value="Peptidase_C12"/>
    <property type="match status" value="1"/>
</dbReference>
<gene>
    <name evidence="10" type="ORF">BDV25DRAFT_149824</name>
</gene>
<evidence type="ECO:0000256" key="6">
    <source>
        <dbReference type="ARBA" id="ARBA00022807"/>
    </source>
</evidence>
<dbReference type="EMBL" id="ML742042">
    <property type="protein sequence ID" value="KAE8153177.1"/>
    <property type="molecule type" value="Genomic_DNA"/>
</dbReference>
<name>A0A5N6U3G8_ASPAV</name>
<keyword evidence="6 7" id="KW-0788">Thiol protease</keyword>
<feature type="domain" description="UCH catalytic" evidence="9">
    <location>
        <begin position="6"/>
        <end position="218"/>
    </location>
</feature>
<dbReference type="EC" id="3.4.19.12" evidence="8"/>
<dbReference type="PRINTS" id="PR00707">
    <property type="entry name" value="UBCTHYDRLASE"/>
</dbReference>
<dbReference type="AlphaFoldDB" id="A0A5N6U3G8"/>
<dbReference type="InterPro" id="IPR001578">
    <property type="entry name" value="Peptidase_C12_UCH"/>
</dbReference>
<feature type="site" description="Important for enzyme activity" evidence="7">
    <location>
        <position position="172"/>
    </location>
</feature>
<sequence length="222" mass="24480">MDYHKHFIPLESDPLIFTQLAHKLGVRDGLEFIDILSLEDTTTPNQGSIAALILNLPPCSAYEREKGNEPLHTGHGNEEPIWVKQTIHNACGLYALIHAVCNVPGAIQPGSFLNQLMQAHNRTEFLNTSVTLEELYREAAVNGSSEAPPAGVEVDHHYICIIRQSGQLFILDGEMSGPILRDKPSVNTDTWPKQGLGVVREYTESEKNGSFNLLALVNTQDA</sequence>
<dbReference type="InterPro" id="IPR036959">
    <property type="entry name" value="Peptidase_C12_UCH_sf"/>
</dbReference>
<dbReference type="GO" id="GO:0005737">
    <property type="term" value="C:cytoplasm"/>
    <property type="evidence" value="ECO:0007669"/>
    <property type="project" value="TreeGrafter"/>
</dbReference>
<keyword evidence="4 7" id="KW-0833">Ubl conjugation pathway</keyword>